<feature type="region of interest" description="Disordered" evidence="5">
    <location>
        <begin position="89"/>
        <end position="126"/>
    </location>
</feature>
<sequence length="126" mass="13532">MTLGITSIGGMFCGFLSNHIDIAPNYAGTLMAITNTAATLPGITVPIFVGQITHGNQTIGAWRVIFFVTIGLYIIEIFGYTFLGSGEEQPWNKGDKTNNGAVENGEAEATPLNTKETKPSYTNQEE</sequence>
<accession>A0ABM1XSM3</accession>
<evidence type="ECO:0000313" key="7">
    <source>
        <dbReference type="EnsemblMetazoa" id="AALFPA23_002463.P2312"/>
    </source>
</evidence>
<dbReference type="InterPro" id="IPR050382">
    <property type="entry name" value="MFS_Na/Anion_cotransporter"/>
</dbReference>
<evidence type="ECO:0000256" key="5">
    <source>
        <dbReference type="SAM" id="MobiDB-lite"/>
    </source>
</evidence>
<dbReference type="PANTHER" id="PTHR11662">
    <property type="entry name" value="SOLUTE CARRIER FAMILY 17"/>
    <property type="match status" value="1"/>
</dbReference>
<dbReference type="SUPFAM" id="SSF103473">
    <property type="entry name" value="MFS general substrate transporter"/>
    <property type="match status" value="1"/>
</dbReference>
<dbReference type="GeneID" id="134285946"/>
<evidence type="ECO:0000256" key="1">
    <source>
        <dbReference type="ARBA" id="ARBA00004141"/>
    </source>
</evidence>
<evidence type="ECO:0008006" key="9">
    <source>
        <dbReference type="Google" id="ProtNLM"/>
    </source>
</evidence>
<reference evidence="7" key="2">
    <citation type="submission" date="2025-05" db="UniProtKB">
        <authorList>
            <consortium name="EnsemblMetazoa"/>
        </authorList>
    </citation>
    <scope>IDENTIFICATION</scope>
    <source>
        <strain evidence="7">Foshan</strain>
    </source>
</reference>
<dbReference type="InterPro" id="IPR036259">
    <property type="entry name" value="MFS_trans_sf"/>
</dbReference>
<evidence type="ECO:0000256" key="6">
    <source>
        <dbReference type="SAM" id="Phobius"/>
    </source>
</evidence>
<dbReference type="EnsemblMetazoa" id="AALFPA23_002463.R2312">
    <property type="protein sequence ID" value="AALFPA23_002463.P2312"/>
    <property type="gene ID" value="AALFPA23_002463"/>
</dbReference>
<feature type="transmembrane region" description="Helical" evidence="6">
    <location>
        <begin position="61"/>
        <end position="83"/>
    </location>
</feature>
<name>A0ABM1XSM3_AEDAL</name>
<protein>
    <recommendedName>
        <fullName evidence="9">Inorganic phosphate cotransporter</fullName>
    </recommendedName>
</protein>
<dbReference type="PANTHER" id="PTHR11662:SF457">
    <property type="entry name" value="MAJOR FACILITATOR SUPERFAMILY TRANSPORTER 3"/>
    <property type="match status" value="1"/>
</dbReference>
<evidence type="ECO:0000256" key="4">
    <source>
        <dbReference type="ARBA" id="ARBA00023136"/>
    </source>
</evidence>
<evidence type="ECO:0000313" key="8">
    <source>
        <dbReference type="Proteomes" id="UP000069940"/>
    </source>
</evidence>
<comment type="subcellular location">
    <subcellularLocation>
        <location evidence="1">Membrane</location>
        <topology evidence="1">Multi-pass membrane protein</topology>
    </subcellularLocation>
</comment>
<feature type="transmembrane region" description="Helical" evidence="6">
    <location>
        <begin position="26"/>
        <end position="49"/>
    </location>
</feature>
<evidence type="ECO:0000256" key="2">
    <source>
        <dbReference type="ARBA" id="ARBA00022692"/>
    </source>
</evidence>
<reference evidence="8" key="1">
    <citation type="journal article" date="2015" name="Proc. Natl. Acad. Sci. U.S.A.">
        <title>Genome sequence of the Asian Tiger mosquito, Aedes albopictus, reveals insights into its biology, genetics, and evolution.</title>
        <authorList>
            <person name="Chen X.G."/>
            <person name="Jiang X."/>
            <person name="Gu J."/>
            <person name="Xu M."/>
            <person name="Wu Y."/>
            <person name="Deng Y."/>
            <person name="Zhang C."/>
            <person name="Bonizzoni M."/>
            <person name="Dermauw W."/>
            <person name="Vontas J."/>
            <person name="Armbruster P."/>
            <person name="Huang X."/>
            <person name="Yang Y."/>
            <person name="Zhang H."/>
            <person name="He W."/>
            <person name="Peng H."/>
            <person name="Liu Y."/>
            <person name="Wu K."/>
            <person name="Chen J."/>
            <person name="Lirakis M."/>
            <person name="Topalis P."/>
            <person name="Van Leeuwen T."/>
            <person name="Hall A.B."/>
            <person name="Jiang X."/>
            <person name="Thorpe C."/>
            <person name="Mueller R.L."/>
            <person name="Sun C."/>
            <person name="Waterhouse R.M."/>
            <person name="Yan G."/>
            <person name="Tu Z.J."/>
            <person name="Fang X."/>
            <person name="James A.A."/>
        </authorList>
    </citation>
    <scope>NUCLEOTIDE SEQUENCE [LARGE SCALE GENOMIC DNA]</scope>
    <source>
        <strain evidence="8">Foshan</strain>
    </source>
</reference>
<proteinExistence type="predicted"/>
<keyword evidence="8" id="KW-1185">Reference proteome</keyword>
<feature type="compositionally biased region" description="Polar residues" evidence="5">
    <location>
        <begin position="111"/>
        <end position="126"/>
    </location>
</feature>
<organism evidence="7 8">
    <name type="scientific">Aedes albopictus</name>
    <name type="common">Asian tiger mosquito</name>
    <name type="synonym">Stegomyia albopicta</name>
    <dbReference type="NCBI Taxonomy" id="7160"/>
    <lineage>
        <taxon>Eukaryota</taxon>
        <taxon>Metazoa</taxon>
        <taxon>Ecdysozoa</taxon>
        <taxon>Arthropoda</taxon>
        <taxon>Hexapoda</taxon>
        <taxon>Insecta</taxon>
        <taxon>Pterygota</taxon>
        <taxon>Neoptera</taxon>
        <taxon>Endopterygota</taxon>
        <taxon>Diptera</taxon>
        <taxon>Nematocera</taxon>
        <taxon>Culicoidea</taxon>
        <taxon>Culicidae</taxon>
        <taxon>Culicinae</taxon>
        <taxon>Aedini</taxon>
        <taxon>Aedes</taxon>
        <taxon>Stegomyia</taxon>
    </lineage>
</organism>
<keyword evidence="2 6" id="KW-0812">Transmembrane</keyword>
<dbReference type="RefSeq" id="XP_062703487.1">
    <property type="nucleotide sequence ID" value="XM_062847503.1"/>
</dbReference>
<evidence type="ECO:0000256" key="3">
    <source>
        <dbReference type="ARBA" id="ARBA00022989"/>
    </source>
</evidence>
<dbReference type="Proteomes" id="UP000069940">
    <property type="component" value="Unassembled WGS sequence"/>
</dbReference>
<keyword evidence="3 6" id="KW-1133">Transmembrane helix</keyword>
<keyword evidence="4 6" id="KW-0472">Membrane</keyword>